<organism evidence="5 6">
    <name type="scientific">Lactococcus garvieae</name>
    <dbReference type="NCBI Taxonomy" id="1363"/>
    <lineage>
        <taxon>Bacteria</taxon>
        <taxon>Bacillati</taxon>
        <taxon>Bacillota</taxon>
        <taxon>Bacilli</taxon>
        <taxon>Lactobacillales</taxon>
        <taxon>Streptococcaceae</taxon>
        <taxon>Lactococcus</taxon>
    </lineage>
</organism>
<dbReference type="Proteomes" id="UP000181969">
    <property type="component" value="Unassembled WGS sequence"/>
</dbReference>
<keyword evidence="2" id="KW-0808">Transferase</keyword>
<evidence type="ECO:0000256" key="2">
    <source>
        <dbReference type="ARBA" id="ARBA00022679"/>
    </source>
</evidence>
<dbReference type="OrthoDB" id="9791837at2"/>
<evidence type="ECO:0000313" key="6">
    <source>
        <dbReference type="Proteomes" id="UP000181969"/>
    </source>
</evidence>
<dbReference type="EMBL" id="FOTJ01000001">
    <property type="protein sequence ID" value="SFL07424.1"/>
    <property type="molecule type" value="Genomic_DNA"/>
</dbReference>
<evidence type="ECO:0000256" key="1">
    <source>
        <dbReference type="ARBA" id="ARBA00022603"/>
    </source>
</evidence>
<dbReference type="Pfam" id="PF08241">
    <property type="entry name" value="Methyltransf_11"/>
    <property type="match status" value="1"/>
</dbReference>
<reference evidence="5 6" key="1">
    <citation type="submission" date="2016-10" db="EMBL/GenBank/DDBJ databases">
        <authorList>
            <person name="de Groot N.N."/>
        </authorList>
    </citation>
    <scope>NUCLEOTIDE SEQUENCE [LARGE SCALE GENOMIC DNA]</scope>
    <source>
        <strain evidence="5 6">M79</strain>
    </source>
</reference>
<dbReference type="InterPro" id="IPR013216">
    <property type="entry name" value="Methyltransf_11"/>
</dbReference>
<proteinExistence type="predicted"/>
<gene>
    <name evidence="5" type="ORF">SAMN05216438_101105</name>
</gene>
<dbReference type="RefSeq" id="WP_004257422.1">
    <property type="nucleotide sequence ID" value="NZ_CP028386.1"/>
</dbReference>
<dbReference type="InterPro" id="IPR029063">
    <property type="entry name" value="SAM-dependent_MTases_sf"/>
</dbReference>
<dbReference type="SUPFAM" id="SSF53335">
    <property type="entry name" value="S-adenosyl-L-methionine-dependent methyltransferases"/>
    <property type="match status" value="1"/>
</dbReference>
<feature type="domain" description="Methyltransferase type 11" evidence="4">
    <location>
        <begin position="47"/>
        <end position="141"/>
    </location>
</feature>
<evidence type="ECO:0000259" key="4">
    <source>
        <dbReference type="Pfam" id="PF08241"/>
    </source>
</evidence>
<evidence type="ECO:0000313" key="5">
    <source>
        <dbReference type="EMBL" id="SFL07424.1"/>
    </source>
</evidence>
<protein>
    <submittedName>
        <fullName evidence="5">Ubiquinone/menaquinone biosynthesis C-methylase UbiE</fullName>
    </submittedName>
</protein>
<keyword evidence="3" id="KW-0949">S-adenosyl-L-methionine</keyword>
<dbReference type="AlphaFoldDB" id="A0A1I4EP20"/>
<name>A0A1I4EP20_9LACT</name>
<dbReference type="CDD" id="cd02440">
    <property type="entry name" value="AdoMet_MTases"/>
    <property type="match status" value="1"/>
</dbReference>
<dbReference type="GO" id="GO:0008757">
    <property type="term" value="F:S-adenosylmethionine-dependent methyltransferase activity"/>
    <property type="evidence" value="ECO:0007669"/>
    <property type="project" value="InterPro"/>
</dbReference>
<dbReference type="GO" id="GO:0032259">
    <property type="term" value="P:methylation"/>
    <property type="evidence" value="ECO:0007669"/>
    <property type="project" value="UniProtKB-KW"/>
</dbReference>
<evidence type="ECO:0000256" key="3">
    <source>
        <dbReference type="ARBA" id="ARBA00022691"/>
    </source>
</evidence>
<keyword evidence="5" id="KW-0830">Ubiquinone</keyword>
<dbReference type="PANTHER" id="PTHR43464">
    <property type="entry name" value="METHYLTRANSFERASE"/>
    <property type="match status" value="1"/>
</dbReference>
<keyword evidence="1 5" id="KW-0489">Methyltransferase</keyword>
<sequence length="243" mass="27990">MKENKYNNQEFFSKYAQMERSKSGLEAAGEWSELRKILPDFQNKKVLDLGCGYGWHCKYAVDNGASYVLGTDISSKMLERAASKNSDEKISYQCIAMEDLHLEPASFDVVLSSLALHYIEDLTALFSNIYTCLTTGGQFVFSVEHPLFTASGLQDWIYDAKGEIEHFPVDNYFYEGKRKVSFLGEEVTKYHRTLTTYLTTLLQLGFELQHVIEPQPPEEMLVFKEMRDELRRPMMLIVSARKK</sequence>
<accession>A0A1I4EP20</accession>
<dbReference type="PANTHER" id="PTHR43464:SF19">
    <property type="entry name" value="UBIQUINONE BIOSYNTHESIS O-METHYLTRANSFERASE, MITOCHONDRIAL"/>
    <property type="match status" value="1"/>
</dbReference>
<dbReference type="Gene3D" id="3.40.50.150">
    <property type="entry name" value="Vaccinia Virus protein VP39"/>
    <property type="match status" value="1"/>
</dbReference>